<dbReference type="Proteomes" id="UP000481153">
    <property type="component" value="Unassembled WGS sequence"/>
</dbReference>
<dbReference type="PANTHER" id="PTHR24012">
    <property type="entry name" value="RNA BINDING PROTEIN"/>
    <property type="match status" value="1"/>
</dbReference>
<dbReference type="InterPro" id="IPR035979">
    <property type="entry name" value="RBD_domain_sf"/>
</dbReference>
<keyword evidence="1" id="KW-0677">Repeat</keyword>
<evidence type="ECO:0000313" key="7">
    <source>
        <dbReference type="Proteomes" id="UP000481153"/>
    </source>
</evidence>
<dbReference type="SUPFAM" id="SSF54928">
    <property type="entry name" value="RNA-binding domain, RBD"/>
    <property type="match status" value="3"/>
</dbReference>
<dbReference type="EMBL" id="VJMJ01000141">
    <property type="protein sequence ID" value="KAF0731598.1"/>
    <property type="molecule type" value="Genomic_DNA"/>
</dbReference>
<feature type="domain" description="RRM" evidence="5">
    <location>
        <begin position="226"/>
        <end position="301"/>
    </location>
</feature>
<dbReference type="Gene3D" id="3.30.70.330">
    <property type="match status" value="3"/>
</dbReference>
<feature type="region of interest" description="Disordered" evidence="4">
    <location>
        <begin position="109"/>
        <end position="128"/>
    </location>
</feature>
<reference evidence="6 7" key="1">
    <citation type="submission" date="2019-07" db="EMBL/GenBank/DDBJ databases">
        <title>Genomics analysis of Aphanomyces spp. identifies a new class of oomycete effector associated with host adaptation.</title>
        <authorList>
            <person name="Gaulin E."/>
        </authorList>
    </citation>
    <scope>NUCLEOTIDE SEQUENCE [LARGE SCALE GENOMIC DNA]</scope>
    <source>
        <strain evidence="6 7">ATCC 201684</strain>
    </source>
</reference>
<evidence type="ECO:0000256" key="3">
    <source>
        <dbReference type="PROSITE-ProRule" id="PRU00176"/>
    </source>
</evidence>
<dbReference type="PROSITE" id="PS50102">
    <property type="entry name" value="RRM"/>
    <property type="match status" value="3"/>
</dbReference>
<feature type="domain" description="RRM" evidence="5">
    <location>
        <begin position="134"/>
        <end position="211"/>
    </location>
</feature>
<keyword evidence="7" id="KW-1185">Reference proteome</keyword>
<protein>
    <recommendedName>
        <fullName evidence="5">RRM domain-containing protein</fullName>
    </recommendedName>
</protein>
<organism evidence="6 7">
    <name type="scientific">Aphanomyces euteiches</name>
    <dbReference type="NCBI Taxonomy" id="100861"/>
    <lineage>
        <taxon>Eukaryota</taxon>
        <taxon>Sar</taxon>
        <taxon>Stramenopiles</taxon>
        <taxon>Oomycota</taxon>
        <taxon>Saprolegniomycetes</taxon>
        <taxon>Saprolegniales</taxon>
        <taxon>Verrucalvaceae</taxon>
        <taxon>Aphanomyces</taxon>
    </lineage>
</organism>
<feature type="compositionally biased region" description="Pro residues" evidence="4">
    <location>
        <begin position="112"/>
        <end position="124"/>
    </location>
</feature>
<name>A0A6G0WVU1_9STRA</name>
<dbReference type="AlphaFoldDB" id="A0A6G0WVU1"/>
<evidence type="ECO:0000256" key="4">
    <source>
        <dbReference type="SAM" id="MobiDB-lite"/>
    </source>
</evidence>
<evidence type="ECO:0000256" key="1">
    <source>
        <dbReference type="ARBA" id="ARBA00022737"/>
    </source>
</evidence>
<evidence type="ECO:0000259" key="5">
    <source>
        <dbReference type="PROSITE" id="PS50102"/>
    </source>
</evidence>
<dbReference type="CDD" id="cd00590">
    <property type="entry name" value="RRM_SF"/>
    <property type="match status" value="2"/>
</dbReference>
<evidence type="ECO:0000313" key="6">
    <source>
        <dbReference type="EMBL" id="KAF0731598.1"/>
    </source>
</evidence>
<feature type="domain" description="RRM" evidence="5">
    <location>
        <begin position="43"/>
        <end position="114"/>
    </location>
</feature>
<comment type="caution">
    <text evidence="6">The sequence shown here is derived from an EMBL/GenBank/DDBJ whole genome shotgun (WGS) entry which is preliminary data.</text>
</comment>
<dbReference type="VEuPathDB" id="FungiDB:AeMF1_014873"/>
<dbReference type="InterPro" id="IPR000504">
    <property type="entry name" value="RRM_dom"/>
</dbReference>
<keyword evidence="2 3" id="KW-0694">RNA-binding</keyword>
<dbReference type="GO" id="GO:0003723">
    <property type="term" value="F:RNA binding"/>
    <property type="evidence" value="ECO:0007669"/>
    <property type="project" value="UniProtKB-UniRule"/>
</dbReference>
<sequence>MLRHLTTHLARMPRRAFQQLPCGFNAGESLCCMKYSTATSAPYKVYVGNLPYHFEESDLTSLFESCGPIVHANLVRSQGFGFIEFEAQDGVDKALDLKGKLINGRHVVVRPSTPPKNAPPPPPRATMSRGTHNAKVYVGNLPFHKTEVDVASIMEGCGAIRYINLVKDLQGRSKGYGFVEFEDETSASLALQKLHGYVIDGRTLIVRQDSGKAKTTPVVETIPLRDTIYIDNLPEHADEEMLRDMFSHCGDVTHVHISHAPDFSKTSAHVRFASTDSVNHALSLSGCDLDGVELVVQRAVRRVTDGK</sequence>
<proteinExistence type="predicted"/>
<dbReference type="SMART" id="SM00360">
    <property type="entry name" value="RRM"/>
    <property type="match status" value="3"/>
</dbReference>
<dbReference type="InterPro" id="IPR012677">
    <property type="entry name" value="Nucleotide-bd_a/b_plait_sf"/>
</dbReference>
<accession>A0A6G0WVU1</accession>
<gene>
    <name evidence="6" type="ORF">Ae201684_011218</name>
</gene>
<evidence type="ECO:0000256" key="2">
    <source>
        <dbReference type="ARBA" id="ARBA00022884"/>
    </source>
</evidence>
<dbReference type="Pfam" id="PF00076">
    <property type="entry name" value="RRM_1"/>
    <property type="match status" value="3"/>
</dbReference>